<evidence type="ECO:0000259" key="2">
    <source>
        <dbReference type="Pfam" id="PF00487"/>
    </source>
</evidence>
<feature type="transmembrane region" description="Helical" evidence="1">
    <location>
        <begin position="20"/>
        <end position="40"/>
    </location>
</feature>
<proteinExistence type="predicted"/>
<organism evidence="3 4">
    <name type="scientific">Billgrantia desiderata</name>
    <dbReference type="NCBI Taxonomy" id="52021"/>
    <lineage>
        <taxon>Bacteria</taxon>
        <taxon>Pseudomonadati</taxon>
        <taxon>Pseudomonadota</taxon>
        <taxon>Gammaproteobacteria</taxon>
        <taxon>Oceanospirillales</taxon>
        <taxon>Halomonadaceae</taxon>
        <taxon>Billgrantia</taxon>
    </lineage>
</organism>
<keyword evidence="1" id="KW-1133">Transmembrane helix</keyword>
<feature type="transmembrane region" description="Helical" evidence="1">
    <location>
        <begin position="203"/>
        <end position="221"/>
    </location>
</feature>
<evidence type="ECO:0000313" key="4">
    <source>
        <dbReference type="Proteomes" id="UP001320154"/>
    </source>
</evidence>
<evidence type="ECO:0000313" key="3">
    <source>
        <dbReference type="EMBL" id="MCE8048939.1"/>
    </source>
</evidence>
<name>A0ABS9BAN3_9GAMM</name>
<protein>
    <submittedName>
        <fullName evidence="3">Fatty acid desaturase</fullName>
    </submittedName>
</protein>
<keyword evidence="4" id="KW-1185">Reference proteome</keyword>
<accession>A0ABS9BAN3</accession>
<sequence>MTVTTVIPHRDLASRYKGKHSVTVFCMKIAIWASLLLIGGTLALSDSLMVTALGVLLLGAMFAHGVEIQHQVLHGQGLKNKVAHEAIGVLLGVPMLVSYASYQASHLKHHRYLGTPNNTEFFDYGDQYGGSFSASAGVWLNRLLMPAHYAEFAKGVLRSFFGKDDGINTPRTNKRIRRDYRIIFVMLAGSVGTSIFMNSAAILWLWIIPLFLVAAPIHALVELPEHYKCNTDSTDVFENTRTISASPLLIWFTNGNNFHTEHHMLPSILIRNKVSEHYPEI</sequence>
<dbReference type="InterPro" id="IPR012171">
    <property type="entry name" value="Fatty_acid_desaturase"/>
</dbReference>
<dbReference type="RefSeq" id="WP_234251446.1">
    <property type="nucleotide sequence ID" value="NZ_JABFTQ010000017.1"/>
</dbReference>
<gene>
    <name evidence="3" type="ORF">HOP60_19640</name>
</gene>
<dbReference type="PANTHER" id="PTHR19353:SF19">
    <property type="entry name" value="DELTA(5) FATTY ACID DESATURASE C-RELATED"/>
    <property type="match status" value="1"/>
</dbReference>
<dbReference type="PANTHER" id="PTHR19353">
    <property type="entry name" value="FATTY ACID DESATURASE 2"/>
    <property type="match status" value="1"/>
</dbReference>
<feature type="transmembrane region" description="Helical" evidence="1">
    <location>
        <begin position="47"/>
        <end position="66"/>
    </location>
</feature>
<comment type="caution">
    <text evidence="3">The sequence shown here is derived from an EMBL/GenBank/DDBJ whole genome shotgun (WGS) entry which is preliminary data.</text>
</comment>
<dbReference type="Proteomes" id="UP001320154">
    <property type="component" value="Unassembled WGS sequence"/>
</dbReference>
<dbReference type="Pfam" id="PF00487">
    <property type="entry name" value="FA_desaturase"/>
    <property type="match status" value="1"/>
</dbReference>
<dbReference type="InterPro" id="IPR005804">
    <property type="entry name" value="FA_desaturase_dom"/>
</dbReference>
<evidence type="ECO:0000256" key="1">
    <source>
        <dbReference type="SAM" id="Phobius"/>
    </source>
</evidence>
<keyword evidence="1" id="KW-0472">Membrane</keyword>
<feature type="transmembrane region" description="Helical" evidence="1">
    <location>
        <begin position="180"/>
        <end position="197"/>
    </location>
</feature>
<keyword evidence="1" id="KW-0812">Transmembrane</keyword>
<feature type="domain" description="Fatty acid desaturase" evidence="2">
    <location>
        <begin position="50"/>
        <end position="268"/>
    </location>
</feature>
<dbReference type="EMBL" id="JABFTQ010000017">
    <property type="protein sequence ID" value="MCE8048939.1"/>
    <property type="molecule type" value="Genomic_DNA"/>
</dbReference>
<reference evidence="3 4" key="1">
    <citation type="journal article" date="2021" name="Front. Microbiol.">
        <title>Aerobic Denitrification and Heterotrophic Sulfur Oxidation in the Genus Halomonas Revealed by Six Novel Species Characterizations and Genome-Based Analysis.</title>
        <authorList>
            <person name="Wang L."/>
            <person name="Shao Z."/>
        </authorList>
    </citation>
    <scope>NUCLEOTIDE SEQUENCE [LARGE SCALE GENOMIC DNA]</scope>
    <source>
        <strain evidence="3 4">MCCC 1A05748</strain>
    </source>
</reference>